<dbReference type="GO" id="GO:0003677">
    <property type="term" value="F:DNA binding"/>
    <property type="evidence" value="ECO:0007669"/>
    <property type="project" value="UniProtKB-KW"/>
</dbReference>
<dbReference type="PROSITE" id="PS50931">
    <property type="entry name" value="HTH_LYSR"/>
    <property type="match status" value="1"/>
</dbReference>
<evidence type="ECO:0000259" key="5">
    <source>
        <dbReference type="PROSITE" id="PS50931"/>
    </source>
</evidence>
<accession>A0A248VS69</accession>
<name>A0A248VS69_9BURK</name>
<dbReference type="InterPro" id="IPR036390">
    <property type="entry name" value="WH_DNA-bd_sf"/>
</dbReference>
<evidence type="ECO:0000256" key="3">
    <source>
        <dbReference type="ARBA" id="ARBA00023125"/>
    </source>
</evidence>
<dbReference type="OrthoDB" id="9067838at2"/>
<evidence type="ECO:0000313" key="7">
    <source>
        <dbReference type="Proteomes" id="UP000215158"/>
    </source>
</evidence>
<evidence type="ECO:0000256" key="2">
    <source>
        <dbReference type="ARBA" id="ARBA00023015"/>
    </source>
</evidence>
<dbReference type="Pfam" id="PF03466">
    <property type="entry name" value="LysR_substrate"/>
    <property type="match status" value="1"/>
</dbReference>
<dbReference type="CDD" id="cd08414">
    <property type="entry name" value="PBP2_LTTR_aromatics_like"/>
    <property type="match status" value="1"/>
</dbReference>
<comment type="similarity">
    <text evidence="1">Belongs to the LysR transcriptional regulatory family.</text>
</comment>
<proteinExistence type="inferred from homology"/>
<dbReference type="FunFam" id="1.10.10.10:FF:000001">
    <property type="entry name" value="LysR family transcriptional regulator"/>
    <property type="match status" value="1"/>
</dbReference>
<dbReference type="GO" id="GO:0032993">
    <property type="term" value="C:protein-DNA complex"/>
    <property type="evidence" value="ECO:0007669"/>
    <property type="project" value="TreeGrafter"/>
</dbReference>
<dbReference type="Proteomes" id="UP000215158">
    <property type="component" value="Chromosome 2"/>
</dbReference>
<dbReference type="PANTHER" id="PTHR30346:SF28">
    <property type="entry name" value="HTH-TYPE TRANSCRIPTIONAL REGULATOR CYNR"/>
    <property type="match status" value="1"/>
</dbReference>
<dbReference type="Gene3D" id="3.40.190.10">
    <property type="entry name" value="Periplasmic binding protein-like II"/>
    <property type="match status" value="2"/>
</dbReference>
<protein>
    <submittedName>
        <fullName evidence="6">LysR family transcriptional regulator</fullName>
    </submittedName>
</protein>
<dbReference type="InterPro" id="IPR000847">
    <property type="entry name" value="LysR_HTH_N"/>
</dbReference>
<dbReference type="SUPFAM" id="SSF46785">
    <property type="entry name" value="Winged helix' DNA-binding domain"/>
    <property type="match status" value="1"/>
</dbReference>
<feature type="domain" description="HTH lysR-type" evidence="5">
    <location>
        <begin position="1"/>
        <end position="58"/>
    </location>
</feature>
<dbReference type="AlphaFoldDB" id="A0A248VS69"/>
<evidence type="ECO:0000256" key="1">
    <source>
        <dbReference type="ARBA" id="ARBA00009437"/>
    </source>
</evidence>
<dbReference type="Pfam" id="PF00126">
    <property type="entry name" value="HTH_1"/>
    <property type="match status" value="1"/>
</dbReference>
<dbReference type="InterPro" id="IPR036388">
    <property type="entry name" value="WH-like_DNA-bd_sf"/>
</dbReference>
<dbReference type="Gene3D" id="1.10.10.10">
    <property type="entry name" value="Winged helix-like DNA-binding domain superfamily/Winged helix DNA-binding domain"/>
    <property type="match status" value="1"/>
</dbReference>
<dbReference type="PANTHER" id="PTHR30346">
    <property type="entry name" value="TRANSCRIPTIONAL DUAL REGULATOR HCAR-RELATED"/>
    <property type="match status" value="1"/>
</dbReference>
<dbReference type="EMBL" id="CP022990">
    <property type="protein sequence ID" value="ASW01715.1"/>
    <property type="molecule type" value="Genomic_DNA"/>
</dbReference>
<dbReference type="GO" id="GO:0003700">
    <property type="term" value="F:DNA-binding transcription factor activity"/>
    <property type="evidence" value="ECO:0007669"/>
    <property type="project" value="InterPro"/>
</dbReference>
<dbReference type="PRINTS" id="PR00039">
    <property type="entry name" value="HTHLYSR"/>
</dbReference>
<keyword evidence="2" id="KW-0805">Transcription regulation</keyword>
<dbReference type="SUPFAM" id="SSF53850">
    <property type="entry name" value="Periplasmic binding protein-like II"/>
    <property type="match status" value="1"/>
</dbReference>
<evidence type="ECO:0000313" key="6">
    <source>
        <dbReference type="EMBL" id="ASW01715.1"/>
    </source>
</evidence>
<organism evidence="6 7">
    <name type="scientific">Paraburkholderia aromaticivorans</name>
    <dbReference type="NCBI Taxonomy" id="2026199"/>
    <lineage>
        <taxon>Bacteria</taxon>
        <taxon>Pseudomonadati</taxon>
        <taxon>Pseudomonadota</taxon>
        <taxon>Betaproteobacteria</taxon>
        <taxon>Burkholderiales</taxon>
        <taxon>Burkholderiaceae</taxon>
        <taxon>Paraburkholderia</taxon>
    </lineage>
</organism>
<dbReference type="InterPro" id="IPR005119">
    <property type="entry name" value="LysR_subst-bd"/>
</dbReference>
<dbReference type="KEGG" id="parb:CJU94_26555"/>
<keyword evidence="3" id="KW-0238">DNA-binding</keyword>
<sequence length="303" mass="32811">MELKLLRAFLTVTELRHFGHAAEALCVSQPALSKQIVALEASLGARLFERGRHGAELTVFGEAFLADAEALVRDADNILARAREASSGTRGYLRVGLGLSTLTEAPQLIARFRKLHPAVSVTLNDLSSAEQSRRLLTGKLDIGFLRLPADAGLSTLPILDEALALAIPQHARWKRVPSNLKELNELGFIALSRGRGPGLAAQIDHWCGEHGFVPKVIQQADDIQTVLAGVAAGVGAAFLPSRAQYLLRDARVLPLRDAAGRWRVGLAWHATRDDPAVARFVAFVRAAKKSLRANSTHQRDPNS</sequence>
<reference evidence="6 7" key="1">
    <citation type="submission" date="2017-08" db="EMBL/GenBank/DDBJ databases">
        <title>Identification and genetic characteristics of simultaneous BTEX- and naphthalene-degrading Paraburkholderia sp. BN5 isolated from petroleum-contaminated soil.</title>
        <authorList>
            <person name="Lee Y."/>
            <person name="Jeon C.O."/>
        </authorList>
    </citation>
    <scope>NUCLEOTIDE SEQUENCE [LARGE SCALE GENOMIC DNA]</scope>
    <source>
        <strain evidence="6 7">BN5</strain>
    </source>
</reference>
<dbReference type="RefSeq" id="WP_095421608.1">
    <property type="nucleotide sequence ID" value="NZ_CP022990.1"/>
</dbReference>
<keyword evidence="7" id="KW-1185">Reference proteome</keyword>
<gene>
    <name evidence="6" type="ORF">CJU94_26555</name>
</gene>
<evidence type="ECO:0000256" key="4">
    <source>
        <dbReference type="ARBA" id="ARBA00023163"/>
    </source>
</evidence>
<keyword evidence="4" id="KW-0804">Transcription</keyword>